<feature type="compositionally biased region" description="Basic and acidic residues" evidence="5">
    <location>
        <begin position="203"/>
        <end position="234"/>
    </location>
</feature>
<evidence type="ECO:0000313" key="7">
    <source>
        <dbReference type="EMBL" id="KAF2192440.1"/>
    </source>
</evidence>
<name>A0A6A6EQS7_9PEZI</name>
<evidence type="ECO:0000256" key="1">
    <source>
        <dbReference type="ARBA" id="ARBA00004141"/>
    </source>
</evidence>
<feature type="transmembrane region" description="Helical" evidence="6">
    <location>
        <begin position="54"/>
        <end position="73"/>
    </location>
</feature>
<evidence type="ECO:0000256" key="3">
    <source>
        <dbReference type="ARBA" id="ARBA00022989"/>
    </source>
</evidence>
<comment type="subcellular location">
    <subcellularLocation>
        <location evidence="1">Membrane</location>
        <topology evidence="1">Multi-pass membrane protein</topology>
    </subcellularLocation>
</comment>
<dbReference type="GO" id="GO:0016020">
    <property type="term" value="C:membrane"/>
    <property type="evidence" value="ECO:0007669"/>
    <property type="project" value="UniProtKB-SubCell"/>
</dbReference>
<dbReference type="OrthoDB" id="341259at2759"/>
<evidence type="ECO:0000256" key="2">
    <source>
        <dbReference type="ARBA" id="ARBA00022692"/>
    </source>
</evidence>
<feature type="compositionally biased region" description="Basic residues" evidence="5">
    <location>
        <begin position="192"/>
        <end position="202"/>
    </location>
</feature>
<evidence type="ECO:0000313" key="8">
    <source>
        <dbReference type="Proteomes" id="UP000800200"/>
    </source>
</evidence>
<keyword evidence="8" id="KW-1185">Reference proteome</keyword>
<dbReference type="SUPFAM" id="SSF144083">
    <property type="entry name" value="Magnesium transport protein CorA, transmembrane region"/>
    <property type="match status" value="1"/>
</dbReference>
<dbReference type="AlphaFoldDB" id="A0A6A6EQS7"/>
<dbReference type="Proteomes" id="UP000800200">
    <property type="component" value="Unassembled WGS sequence"/>
</dbReference>
<dbReference type="Gene3D" id="1.20.58.340">
    <property type="entry name" value="Magnesium transport protein CorA, transmembrane region"/>
    <property type="match status" value="1"/>
</dbReference>
<evidence type="ECO:0000256" key="4">
    <source>
        <dbReference type="ARBA" id="ARBA00023136"/>
    </source>
</evidence>
<feature type="region of interest" description="Disordered" evidence="5">
    <location>
        <begin position="173"/>
        <end position="234"/>
    </location>
</feature>
<dbReference type="EMBL" id="ML994615">
    <property type="protein sequence ID" value="KAF2192440.1"/>
    <property type="molecule type" value="Genomic_DNA"/>
</dbReference>
<gene>
    <name evidence="7" type="ORF">K469DRAFT_800349</name>
</gene>
<dbReference type="InterPro" id="IPR045863">
    <property type="entry name" value="CorA_TM1_TM2"/>
</dbReference>
<reference evidence="7" key="1">
    <citation type="journal article" date="2020" name="Stud. Mycol.">
        <title>101 Dothideomycetes genomes: a test case for predicting lifestyles and emergence of pathogens.</title>
        <authorList>
            <person name="Haridas S."/>
            <person name="Albert R."/>
            <person name="Binder M."/>
            <person name="Bloem J."/>
            <person name="Labutti K."/>
            <person name="Salamov A."/>
            <person name="Andreopoulos B."/>
            <person name="Baker S."/>
            <person name="Barry K."/>
            <person name="Bills G."/>
            <person name="Bluhm B."/>
            <person name="Cannon C."/>
            <person name="Castanera R."/>
            <person name="Culley D."/>
            <person name="Daum C."/>
            <person name="Ezra D."/>
            <person name="Gonzalez J."/>
            <person name="Henrissat B."/>
            <person name="Kuo A."/>
            <person name="Liang C."/>
            <person name="Lipzen A."/>
            <person name="Lutzoni F."/>
            <person name="Magnuson J."/>
            <person name="Mondo S."/>
            <person name="Nolan M."/>
            <person name="Ohm R."/>
            <person name="Pangilinan J."/>
            <person name="Park H.-J."/>
            <person name="Ramirez L."/>
            <person name="Alfaro M."/>
            <person name="Sun H."/>
            <person name="Tritt A."/>
            <person name="Yoshinaga Y."/>
            <person name="Zwiers L.-H."/>
            <person name="Turgeon B."/>
            <person name="Goodwin S."/>
            <person name="Spatafora J."/>
            <person name="Crous P."/>
            <person name="Grigoriev I."/>
        </authorList>
    </citation>
    <scope>NUCLEOTIDE SEQUENCE</scope>
    <source>
        <strain evidence="7">CBS 207.26</strain>
    </source>
</reference>
<keyword evidence="4 6" id="KW-0472">Membrane</keyword>
<sequence>MRHIFKNLALKDSAGAEYLRKALNNITQYKHKINTIINKADLAKQGTLLTFNKIVTIIFLPLSFFALLFGMNIREWSGVPQNLSLSRALIIVIPISAGVIVVALLIAFHRPFISIVGEVMLDVSECVIIVLDILRIKQIYSSVSSWLWDLNYKYRVRVRQKLRRRRVKRLGEKAEMRKQRKGEEDEKEFRRMQKKYKKRKEKKDHEEFQKRQQQREKEEDEMKFKKKGRDDDSV</sequence>
<keyword evidence="2 6" id="KW-0812">Transmembrane</keyword>
<evidence type="ECO:0000256" key="6">
    <source>
        <dbReference type="SAM" id="Phobius"/>
    </source>
</evidence>
<keyword evidence="3 6" id="KW-1133">Transmembrane helix</keyword>
<organism evidence="7 8">
    <name type="scientific">Zopfia rhizophila CBS 207.26</name>
    <dbReference type="NCBI Taxonomy" id="1314779"/>
    <lineage>
        <taxon>Eukaryota</taxon>
        <taxon>Fungi</taxon>
        <taxon>Dikarya</taxon>
        <taxon>Ascomycota</taxon>
        <taxon>Pezizomycotina</taxon>
        <taxon>Dothideomycetes</taxon>
        <taxon>Dothideomycetes incertae sedis</taxon>
        <taxon>Zopfiaceae</taxon>
        <taxon>Zopfia</taxon>
    </lineage>
</organism>
<feature type="compositionally biased region" description="Basic and acidic residues" evidence="5">
    <location>
        <begin position="173"/>
        <end position="191"/>
    </location>
</feature>
<accession>A0A6A6EQS7</accession>
<proteinExistence type="predicted"/>
<evidence type="ECO:0000256" key="5">
    <source>
        <dbReference type="SAM" id="MobiDB-lite"/>
    </source>
</evidence>
<protein>
    <submittedName>
        <fullName evidence="7">Uncharacterized protein</fullName>
    </submittedName>
</protein>
<feature type="transmembrane region" description="Helical" evidence="6">
    <location>
        <begin position="85"/>
        <end position="106"/>
    </location>
</feature>